<organism evidence="10 11">
    <name type="scientific">Oreochromis aureus</name>
    <name type="common">Israeli tilapia</name>
    <name type="synonym">Chromis aureus</name>
    <dbReference type="NCBI Taxonomy" id="47969"/>
    <lineage>
        <taxon>Eukaryota</taxon>
        <taxon>Metazoa</taxon>
        <taxon>Chordata</taxon>
        <taxon>Craniata</taxon>
        <taxon>Vertebrata</taxon>
        <taxon>Euteleostomi</taxon>
        <taxon>Actinopterygii</taxon>
        <taxon>Neopterygii</taxon>
        <taxon>Teleostei</taxon>
        <taxon>Neoteleostei</taxon>
        <taxon>Acanthomorphata</taxon>
        <taxon>Ovalentaria</taxon>
        <taxon>Cichlomorphae</taxon>
        <taxon>Cichliformes</taxon>
        <taxon>Cichlidae</taxon>
        <taxon>African cichlids</taxon>
        <taxon>Pseudocrenilabrinae</taxon>
        <taxon>Oreochromini</taxon>
        <taxon>Oreochromis</taxon>
    </lineage>
</organism>
<evidence type="ECO:0000313" key="10">
    <source>
        <dbReference type="Ensembl" id="ENSOABP00000074642.1"/>
    </source>
</evidence>
<reference evidence="11" key="1">
    <citation type="submission" date="2020-03" db="EMBL/GenBank/DDBJ databases">
        <title>Evolution of repeat sequences and sex chromosomes of tilapia species revealed by chromosome-level genomes.</title>
        <authorList>
            <person name="Xu L."/>
            <person name="Tao W."/>
            <person name="Wang D."/>
            <person name="Zhou Q."/>
        </authorList>
    </citation>
    <scope>NUCLEOTIDE SEQUENCE [LARGE SCALE GENOMIC DNA]</scope>
    <source>
        <strain evidence="11">Israel</strain>
    </source>
</reference>
<accession>A0AAZ1Y475</accession>
<dbReference type="PRINTS" id="PR00258">
    <property type="entry name" value="SPERACTRCPTR"/>
</dbReference>
<dbReference type="InterPro" id="IPR036772">
    <property type="entry name" value="SRCR-like_dom_sf"/>
</dbReference>
<dbReference type="Proteomes" id="UP000472276">
    <property type="component" value="Unassembled WGS sequence"/>
</dbReference>
<dbReference type="FunFam" id="3.10.250.10:FF:000006">
    <property type="entry name" value="neurotrypsin isoform X2"/>
    <property type="match status" value="1"/>
</dbReference>
<comment type="subcellular location">
    <subcellularLocation>
        <location evidence="1">Secreted</location>
    </subcellularLocation>
</comment>
<keyword evidence="6" id="KW-0325">Glycoprotein</keyword>
<dbReference type="PANTHER" id="PTHR19331">
    <property type="entry name" value="SCAVENGER RECEPTOR DOMAIN-CONTAINING"/>
    <property type="match status" value="1"/>
</dbReference>
<keyword evidence="11" id="KW-1185">Reference proteome</keyword>
<sequence>MRKIFSFVVLICNLNIKLLCSTWSQMQSKQGVFEGEVRLVNGNSSCSGRVEIFHSGQWGTVLCDDSWDLNDASVVCRQLGCGSARSALQSAAFGQGSGPIWLDDVYCVGNEPSITNCRHNGLGVHNCGHHEDASIICDGKFYSYFRYPPFLTADI</sequence>
<dbReference type="InterPro" id="IPR001190">
    <property type="entry name" value="SRCR"/>
</dbReference>
<dbReference type="SMART" id="SM00202">
    <property type="entry name" value="SR"/>
    <property type="match status" value="1"/>
</dbReference>
<reference evidence="10" key="3">
    <citation type="submission" date="2025-09" db="UniProtKB">
        <authorList>
            <consortium name="Ensembl"/>
        </authorList>
    </citation>
    <scope>IDENTIFICATION</scope>
</reference>
<evidence type="ECO:0000259" key="9">
    <source>
        <dbReference type="PROSITE" id="PS50287"/>
    </source>
</evidence>
<reference evidence="10" key="2">
    <citation type="submission" date="2025-08" db="UniProtKB">
        <authorList>
            <consortium name="Ensembl"/>
        </authorList>
    </citation>
    <scope>IDENTIFICATION</scope>
</reference>
<keyword evidence="2" id="KW-0964">Secreted</keyword>
<keyword evidence="3 8" id="KW-0732">Signal</keyword>
<feature type="disulfide bond" evidence="7">
    <location>
        <begin position="63"/>
        <end position="127"/>
    </location>
</feature>
<evidence type="ECO:0000256" key="1">
    <source>
        <dbReference type="ARBA" id="ARBA00004613"/>
    </source>
</evidence>
<dbReference type="AlphaFoldDB" id="A0AAZ1Y475"/>
<proteinExistence type="predicted"/>
<protein>
    <recommendedName>
        <fullName evidence="9">SRCR domain-containing protein</fullName>
    </recommendedName>
</protein>
<feature type="disulfide bond" evidence="7">
    <location>
        <begin position="107"/>
        <end position="117"/>
    </location>
</feature>
<dbReference type="Ensembl" id="ENSOABT00000083078.1">
    <property type="protein sequence ID" value="ENSOABP00000074642.1"/>
    <property type="gene ID" value="ENSOABG00000036173.1"/>
</dbReference>
<dbReference type="Pfam" id="PF00530">
    <property type="entry name" value="SRCR"/>
    <property type="match status" value="1"/>
</dbReference>
<keyword evidence="5 7" id="KW-1015">Disulfide bond</keyword>
<name>A0AAZ1Y475_OREAU</name>
<evidence type="ECO:0000256" key="8">
    <source>
        <dbReference type="SAM" id="SignalP"/>
    </source>
</evidence>
<feature type="domain" description="SRCR" evidence="9">
    <location>
        <begin position="37"/>
        <end position="138"/>
    </location>
</feature>
<keyword evidence="4" id="KW-0677">Repeat</keyword>
<dbReference type="Gene3D" id="3.10.250.10">
    <property type="entry name" value="SRCR-like domain"/>
    <property type="match status" value="1"/>
</dbReference>
<dbReference type="PROSITE" id="PS50287">
    <property type="entry name" value="SRCR_2"/>
    <property type="match status" value="1"/>
</dbReference>
<feature type="chain" id="PRO_5044293339" description="SRCR domain-containing protein" evidence="8">
    <location>
        <begin position="22"/>
        <end position="155"/>
    </location>
</feature>
<dbReference type="GO" id="GO:0016020">
    <property type="term" value="C:membrane"/>
    <property type="evidence" value="ECO:0007669"/>
    <property type="project" value="InterPro"/>
</dbReference>
<evidence type="ECO:0000256" key="3">
    <source>
        <dbReference type="ARBA" id="ARBA00022729"/>
    </source>
</evidence>
<evidence type="ECO:0000256" key="6">
    <source>
        <dbReference type="ARBA" id="ARBA00023180"/>
    </source>
</evidence>
<dbReference type="SUPFAM" id="SSF56487">
    <property type="entry name" value="SRCR-like"/>
    <property type="match status" value="1"/>
</dbReference>
<evidence type="ECO:0000256" key="5">
    <source>
        <dbReference type="ARBA" id="ARBA00023157"/>
    </source>
</evidence>
<feature type="signal peptide" evidence="8">
    <location>
        <begin position="1"/>
        <end position="21"/>
    </location>
</feature>
<evidence type="ECO:0000313" key="11">
    <source>
        <dbReference type="Proteomes" id="UP000472276"/>
    </source>
</evidence>
<dbReference type="PANTHER" id="PTHR19331:SF22">
    <property type="entry name" value="DELETED IN MALIGNANT BRAIN TUMORS 1 PROTEIN"/>
    <property type="match status" value="1"/>
</dbReference>
<evidence type="ECO:0000256" key="2">
    <source>
        <dbReference type="ARBA" id="ARBA00022525"/>
    </source>
</evidence>
<feature type="disulfide bond" evidence="7">
    <location>
        <begin position="76"/>
        <end position="137"/>
    </location>
</feature>
<evidence type="ECO:0000256" key="4">
    <source>
        <dbReference type="ARBA" id="ARBA00022737"/>
    </source>
</evidence>
<evidence type="ECO:0000256" key="7">
    <source>
        <dbReference type="PROSITE-ProRule" id="PRU00196"/>
    </source>
</evidence>